<evidence type="ECO:0000313" key="9">
    <source>
        <dbReference type="Proteomes" id="UP001620626"/>
    </source>
</evidence>
<evidence type="ECO:0000256" key="6">
    <source>
        <dbReference type="SAM" id="MobiDB-lite"/>
    </source>
</evidence>
<evidence type="ECO:0000256" key="5">
    <source>
        <dbReference type="RuleBase" id="RU362121"/>
    </source>
</evidence>
<sequence>MNDKVYDVTKFLMEHPGGEEVLLQWAGYDATEAFNDVGHSADAKKMADDYLVGELKEDEGQTTAGVSLPEEAKKDEPTESWRQILSSPTWSNFLIPVALSLGVFCAYKLGTAIYRQMVSAS</sequence>
<dbReference type="PANTHER" id="PTHR19359">
    <property type="entry name" value="CYTOCHROME B5"/>
    <property type="match status" value="1"/>
</dbReference>
<keyword evidence="5" id="KW-1133">Transmembrane helix</keyword>
<reference evidence="8 9" key="1">
    <citation type="submission" date="2024-10" db="EMBL/GenBank/DDBJ databases">
        <authorList>
            <person name="Kim D."/>
        </authorList>
    </citation>
    <scope>NUCLEOTIDE SEQUENCE [LARGE SCALE GENOMIC DNA]</scope>
    <source>
        <strain evidence="8">BH-2024</strain>
    </source>
</reference>
<dbReference type="Pfam" id="PF00173">
    <property type="entry name" value="Cyt-b5"/>
    <property type="match status" value="1"/>
</dbReference>
<dbReference type="PROSITE" id="PS00191">
    <property type="entry name" value="CYTOCHROME_B5_1"/>
    <property type="match status" value="1"/>
</dbReference>
<keyword evidence="5" id="KW-0812">Transmembrane</keyword>
<protein>
    <recommendedName>
        <fullName evidence="7">Cytochrome b5 heme-binding domain-containing protein</fullName>
    </recommendedName>
</protein>
<feature type="compositionally biased region" description="Basic and acidic residues" evidence="6">
    <location>
        <begin position="70"/>
        <end position="79"/>
    </location>
</feature>
<dbReference type="PRINTS" id="PR00363">
    <property type="entry name" value="CYTOCHROMEB5"/>
</dbReference>
<keyword evidence="2 5" id="KW-0479">Metal-binding</keyword>
<keyword evidence="9" id="KW-1185">Reference proteome</keyword>
<dbReference type="AlphaFoldDB" id="A0ABD2K5F3"/>
<evidence type="ECO:0000259" key="7">
    <source>
        <dbReference type="PROSITE" id="PS50255"/>
    </source>
</evidence>
<feature type="transmembrane region" description="Helical" evidence="5">
    <location>
        <begin position="90"/>
        <end position="107"/>
    </location>
</feature>
<name>A0ABD2K5F3_9BILA</name>
<evidence type="ECO:0000256" key="2">
    <source>
        <dbReference type="ARBA" id="ARBA00022723"/>
    </source>
</evidence>
<dbReference type="SUPFAM" id="SSF55856">
    <property type="entry name" value="Cytochrome b5-like heme/steroid binding domain"/>
    <property type="match status" value="1"/>
</dbReference>
<dbReference type="InterPro" id="IPR036400">
    <property type="entry name" value="Cyt_B5-like_heme/steroid_sf"/>
</dbReference>
<dbReference type="EMBL" id="JBICBT010000830">
    <property type="protein sequence ID" value="KAL3098121.1"/>
    <property type="molecule type" value="Genomic_DNA"/>
</dbReference>
<accession>A0ABD2K5F3</accession>
<evidence type="ECO:0000256" key="1">
    <source>
        <dbReference type="ARBA" id="ARBA00022617"/>
    </source>
</evidence>
<evidence type="ECO:0000256" key="3">
    <source>
        <dbReference type="ARBA" id="ARBA00023004"/>
    </source>
</evidence>
<dbReference type="Proteomes" id="UP001620626">
    <property type="component" value="Unassembled WGS sequence"/>
</dbReference>
<gene>
    <name evidence="8" type="ORF">niasHT_027666</name>
</gene>
<keyword evidence="1 5" id="KW-0349">Heme</keyword>
<dbReference type="InterPro" id="IPR050668">
    <property type="entry name" value="Cytochrome_b5"/>
</dbReference>
<organism evidence="8 9">
    <name type="scientific">Heterodera trifolii</name>
    <dbReference type="NCBI Taxonomy" id="157864"/>
    <lineage>
        <taxon>Eukaryota</taxon>
        <taxon>Metazoa</taxon>
        <taxon>Ecdysozoa</taxon>
        <taxon>Nematoda</taxon>
        <taxon>Chromadorea</taxon>
        <taxon>Rhabditida</taxon>
        <taxon>Tylenchina</taxon>
        <taxon>Tylenchomorpha</taxon>
        <taxon>Tylenchoidea</taxon>
        <taxon>Heteroderidae</taxon>
        <taxon>Heteroderinae</taxon>
        <taxon>Heterodera</taxon>
    </lineage>
</organism>
<keyword evidence="5" id="KW-0472">Membrane</keyword>
<dbReference type="Gene3D" id="3.10.120.10">
    <property type="entry name" value="Cytochrome b5-like heme/steroid binding domain"/>
    <property type="match status" value="1"/>
</dbReference>
<dbReference type="GO" id="GO:0046872">
    <property type="term" value="F:metal ion binding"/>
    <property type="evidence" value="ECO:0007669"/>
    <property type="project" value="UniProtKB-UniRule"/>
</dbReference>
<evidence type="ECO:0000256" key="4">
    <source>
        <dbReference type="ARBA" id="ARBA00038168"/>
    </source>
</evidence>
<keyword evidence="3 5" id="KW-0408">Iron</keyword>
<comment type="similarity">
    <text evidence="4 5">Belongs to the cytochrome b5 family.</text>
</comment>
<proteinExistence type="inferred from homology"/>
<dbReference type="InterPro" id="IPR001199">
    <property type="entry name" value="Cyt_B5-like_heme/steroid-bd"/>
</dbReference>
<feature type="region of interest" description="Disordered" evidence="6">
    <location>
        <begin position="58"/>
        <end position="79"/>
    </location>
</feature>
<evidence type="ECO:0000313" key="8">
    <source>
        <dbReference type="EMBL" id="KAL3098121.1"/>
    </source>
</evidence>
<dbReference type="GO" id="GO:0020037">
    <property type="term" value="F:heme binding"/>
    <property type="evidence" value="ECO:0007669"/>
    <property type="project" value="UniProtKB-UniRule"/>
</dbReference>
<comment type="caution">
    <text evidence="8">The sequence shown here is derived from an EMBL/GenBank/DDBJ whole genome shotgun (WGS) entry which is preliminary data.</text>
</comment>
<dbReference type="InterPro" id="IPR018506">
    <property type="entry name" value="Cyt_B5_heme-BS"/>
</dbReference>
<dbReference type="PROSITE" id="PS50255">
    <property type="entry name" value="CYTOCHROME_B5_2"/>
    <property type="match status" value="1"/>
</dbReference>
<feature type="domain" description="Cytochrome b5 heme-binding" evidence="7">
    <location>
        <begin position="1"/>
        <end position="56"/>
    </location>
</feature>
<dbReference type="SMART" id="SM01117">
    <property type="entry name" value="Cyt-b5"/>
    <property type="match status" value="1"/>
</dbReference>